<comment type="caution">
    <text evidence="2">The sequence shown here is derived from an EMBL/GenBank/DDBJ whole genome shotgun (WGS) entry which is preliminary data.</text>
</comment>
<name>A0A5T0WRG7_CAMJU</name>
<dbReference type="EMBL" id="AACGTN010000004">
    <property type="protein sequence ID" value="EAK5016069.1"/>
    <property type="molecule type" value="Genomic_DNA"/>
</dbReference>
<feature type="transmembrane region" description="Helical" evidence="1">
    <location>
        <begin position="89"/>
        <end position="112"/>
    </location>
</feature>
<feature type="non-terminal residue" evidence="2">
    <location>
        <position position="178"/>
    </location>
</feature>
<protein>
    <submittedName>
        <fullName evidence="2">LTA synthase family protein</fullName>
    </submittedName>
</protein>
<accession>A0A5T0WRG7</accession>
<organism evidence="2">
    <name type="scientific">Campylobacter jejuni</name>
    <dbReference type="NCBI Taxonomy" id="197"/>
    <lineage>
        <taxon>Bacteria</taxon>
        <taxon>Pseudomonadati</taxon>
        <taxon>Campylobacterota</taxon>
        <taxon>Epsilonproteobacteria</taxon>
        <taxon>Campylobacterales</taxon>
        <taxon>Campylobacteraceae</taxon>
        <taxon>Campylobacter</taxon>
    </lineage>
</organism>
<gene>
    <name evidence="2" type="ORF">CA962_02715</name>
</gene>
<evidence type="ECO:0000256" key="1">
    <source>
        <dbReference type="SAM" id="Phobius"/>
    </source>
</evidence>
<feature type="transmembrane region" description="Helical" evidence="1">
    <location>
        <begin position="54"/>
        <end position="77"/>
    </location>
</feature>
<feature type="transmembrane region" description="Helical" evidence="1">
    <location>
        <begin position="5"/>
        <end position="25"/>
    </location>
</feature>
<feature type="transmembrane region" description="Helical" evidence="1">
    <location>
        <begin position="149"/>
        <end position="168"/>
    </location>
</feature>
<keyword evidence="1" id="KW-1133">Transmembrane helix</keyword>
<keyword evidence="1" id="KW-0472">Membrane</keyword>
<keyword evidence="1" id="KW-0812">Transmembrane</keyword>
<sequence>MRKILLQIFIFSVLFIVTFTINRILMQNSFIPTGLISDKNEIFLMYLLGVFHDIRFLSAAFLPFLLCGFLSLIFSNIKINNKLVIYSKNFYFIFSSIYIIVISCLCIGFSYAKYYYYEIYKTKFDIFMFTLKDDNAKTILSIIYHDYPILKILALMLIFGVFVFFLNLKILNLKLKPV</sequence>
<dbReference type="AlphaFoldDB" id="A0A5T0WRG7"/>
<proteinExistence type="predicted"/>
<evidence type="ECO:0000313" key="2">
    <source>
        <dbReference type="EMBL" id="EAK5016069.1"/>
    </source>
</evidence>
<reference evidence="2" key="1">
    <citation type="submission" date="2018-05" db="EMBL/GenBank/DDBJ databases">
        <authorList>
            <consortium name="NARMS: The National Antimicrobial Resistance Monitoring System"/>
        </authorList>
    </citation>
    <scope>NUCLEOTIDE SEQUENCE</scope>
    <source>
        <strain evidence="2">FSIS1701332</strain>
    </source>
</reference>